<gene>
    <name evidence="2" type="ORF">HNQ64_001987</name>
</gene>
<feature type="transmembrane region" description="Helical" evidence="1">
    <location>
        <begin position="162"/>
        <end position="186"/>
    </location>
</feature>
<dbReference type="RefSeq" id="WP_184207895.1">
    <property type="nucleotide sequence ID" value="NZ_JACHIF010000003.1"/>
</dbReference>
<keyword evidence="1" id="KW-0472">Membrane</keyword>
<protein>
    <recommendedName>
        <fullName evidence="4">HupE / UreJ protein</fullName>
    </recommendedName>
</protein>
<evidence type="ECO:0008006" key="4">
    <source>
        <dbReference type="Google" id="ProtNLM"/>
    </source>
</evidence>
<dbReference type="EMBL" id="JACHIF010000003">
    <property type="protein sequence ID" value="MBB5037738.1"/>
    <property type="molecule type" value="Genomic_DNA"/>
</dbReference>
<dbReference type="InterPro" id="IPR032809">
    <property type="entry name" value="Put_HupE_UreJ"/>
</dbReference>
<proteinExistence type="predicted"/>
<keyword evidence="3" id="KW-1185">Reference proteome</keyword>
<evidence type="ECO:0000313" key="3">
    <source>
        <dbReference type="Proteomes" id="UP000534294"/>
    </source>
</evidence>
<feature type="transmembrane region" description="Helical" evidence="1">
    <location>
        <begin position="129"/>
        <end position="150"/>
    </location>
</feature>
<sequence>MLAALMLKSLHSLLLAPLLLLLGLQELMPQLLGTLDLQILGEEMLSGFRHIFPEGLDHIAFILGLFFLSRTLPILLVQTTLFTLAHSMVLGLVVITGLAVPGHWVEIGVGLSIALLALEGLYPTRLERWRPLMILAFGGIHGLAFAHSFVQTANIRRNPVSALFGFNLGVELGQLVLIAALVILFSPWWQRPWYRPRICLPALSLIALSGLHWAWARW</sequence>
<comment type="caution">
    <text evidence="2">The sequence shown here is derived from an EMBL/GenBank/DDBJ whole genome shotgun (WGS) entry which is preliminary data.</text>
</comment>
<reference evidence="2 3" key="1">
    <citation type="submission" date="2020-08" db="EMBL/GenBank/DDBJ databases">
        <title>Genomic Encyclopedia of Type Strains, Phase IV (KMG-IV): sequencing the most valuable type-strain genomes for metagenomic binning, comparative biology and taxonomic classification.</title>
        <authorList>
            <person name="Goeker M."/>
        </authorList>
    </citation>
    <scope>NUCLEOTIDE SEQUENCE [LARGE SCALE GENOMIC DNA]</scope>
    <source>
        <strain evidence="2 3">DSM 12251</strain>
    </source>
</reference>
<name>A0A7W7YK87_9BACT</name>
<evidence type="ECO:0000313" key="2">
    <source>
        <dbReference type="EMBL" id="MBB5037738.1"/>
    </source>
</evidence>
<accession>A0A7W7YK87</accession>
<keyword evidence="1" id="KW-0812">Transmembrane</keyword>
<dbReference type="Proteomes" id="UP000534294">
    <property type="component" value="Unassembled WGS sequence"/>
</dbReference>
<organism evidence="2 3">
    <name type="scientific">Prosthecobacter dejongeii</name>
    <dbReference type="NCBI Taxonomy" id="48465"/>
    <lineage>
        <taxon>Bacteria</taxon>
        <taxon>Pseudomonadati</taxon>
        <taxon>Verrucomicrobiota</taxon>
        <taxon>Verrucomicrobiia</taxon>
        <taxon>Verrucomicrobiales</taxon>
        <taxon>Verrucomicrobiaceae</taxon>
        <taxon>Prosthecobacter</taxon>
    </lineage>
</organism>
<feature type="transmembrane region" description="Helical" evidence="1">
    <location>
        <begin position="50"/>
        <end position="68"/>
    </location>
</feature>
<feature type="transmembrane region" description="Helical" evidence="1">
    <location>
        <begin position="198"/>
        <end position="216"/>
    </location>
</feature>
<keyword evidence="1" id="KW-1133">Transmembrane helix</keyword>
<dbReference type="AlphaFoldDB" id="A0A7W7YK87"/>
<dbReference type="Pfam" id="PF13795">
    <property type="entry name" value="HupE_UreJ_2"/>
    <property type="match status" value="1"/>
</dbReference>
<evidence type="ECO:0000256" key="1">
    <source>
        <dbReference type="SAM" id="Phobius"/>
    </source>
</evidence>